<sequence>METKIKRIILELQLINVKKQLLLVKLLKQQRRNERRRRRRWLLTTNLMAKFNMRGHKDEGICREHSLQHK</sequence>
<proteinExistence type="predicted"/>
<gene>
    <name evidence="1" type="ORF">UPYG_G00072650</name>
</gene>
<keyword evidence="2" id="KW-1185">Reference proteome</keyword>
<dbReference type="Proteomes" id="UP001557470">
    <property type="component" value="Unassembled WGS sequence"/>
</dbReference>
<accession>A0ABD0XBY1</accession>
<evidence type="ECO:0000313" key="1">
    <source>
        <dbReference type="EMBL" id="KAL1006458.1"/>
    </source>
</evidence>
<name>A0ABD0XBY1_UMBPY</name>
<evidence type="ECO:0000313" key="2">
    <source>
        <dbReference type="Proteomes" id="UP001557470"/>
    </source>
</evidence>
<organism evidence="1 2">
    <name type="scientific">Umbra pygmaea</name>
    <name type="common">Eastern mudminnow</name>
    <dbReference type="NCBI Taxonomy" id="75934"/>
    <lineage>
        <taxon>Eukaryota</taxon>
        <taxon>Metazoa</taxon>
        <taxon>Chordata</taxon>
        <taxon>Craniata</taxon>
        <taxon>Vertebrata</taxon>
        <taxon>Euteleostomi</taxon>
        <taxon>Actinopterygii</taxon>
        <taxon>Neopterygii</taxon>
        <taxon>Teleostei</taxon>
        <taxon>Protacanthopterygii</taxon>
        <taxon>Esociformes</taxon>
        <taxon>Umbridae</taxon>
        <taxon>Umbra</taxon>
    </lineage>
</organism>
<dbReference type="EMBL" id="JAGEUA010000002">
    <property type="protein sequence ID" value="KAL1006458.1"/>
    <property type="molecule type" value="Genomic_DNA"/>
</dbReference>
<reference evidence="1 2" key="1">
    <citation type="submission" date="2024-06" db="EMBL/GenBank/DDBJ databases">
        <authorList>
            <person name="Pan Q."/>
            <person name="Wen M."/>
            <person name="Jouanno E."/>
            <person name="Zahm M."/>
            <person name="Klopp C."/>
            <person name="Cabau C."/>
            <person name="Louis A."/>
            <person name="Berthelot C."/>
            <person name="Parey E."/>
            <person name="Roest Crollius H."/>
            <person name="Montfort J."/>
            <person name="Robinson-Rechavi M."/>
            <person name="Bouchez O."/>
            <person name="Lampietro C."/>
            <person name="Lopez Roques C."/>
            <person name="Donnadieu C."/>
            <person name="Postlethwait J."/>
            <person name="Bobe J."/>
            <person name="Verreycken H."/>
            <person name="Guiguen Y."/>
        </authorList>
    </citation>
    <scope>NUCLEOTIDE SEQUENCE [LARGE SCALE GENOMIC DNA]</scope>
    <source>
        <strain evidence="1">Up_M1</strain>
        <tissue evidence="1">Testis</tissue>
    </source>
</reference>
<protein>
    <submittedName>
        <fullName evidence="1">Uncharacterized protein</fullName>
    </submittedName>
</protein>
<comment type="caution">
    <text evidence="1">The sequence shown here is derived from an EMBL/GenBank/DDBJ whole genome shotgun (WGS) entry which is preliminary data.</text>
</comment>
<dbReference type="AlphaFoldDB" id="A0ABD0XBY1"/>